<dbReference type="InterPro" id="IPR023627">
    <property type="entry name" value="Rcmb_RecR"/>
</dbReference>
<evidence type="ECO:0000259" key="7">
    <source>
        <dbReference type="PROSITE" id="PS50880"/>
    </source>
</evidence>
<organism evidence="8 9">
    <name type="scientific">Candidatus Komeilibacteria bacterium CG_4_9_14_0_8_um_filter_36_9</name>
    <dbReference type="NCBI Taxonomy" id="1974473"/>
    <lineage>
        <taxon>Bacteria</taxon>
        <taxon>Candidatus Komeiliibacteriota</taxon>
    </lineage>
</organism>
<dbReference type="PANTHER" id="PTHR30446">
    <property type="entry name" value="RECOMBINATION PROTEIN RECR"/>
    <property type="match status" value="1"/>
</dbReference>
<feature type="domain" description="Toprim" evidence="7">
    <location>
        <begin position="1"/>
        <end position="73"/>
    </location>
</feature>
<dbReference type="Pfam" id="PF21175">
    <property type="entry name" value="RecR_C"/>
    <property type="match status" value="1"/>
</dbReference>
<evidence type="ECO:0000313" key="8">
    <source>
        <dbReference type="EMBL" id="PJC01406.1"/>
    </source>
</evidence>
<dbReference type="GO" id="GO:0006281">
    <property type="term" value="P:DNA repair"/>
    <property type="evidence" value="ECO:0007669"/>
    <property type="project" value="UniProtKB-KW"/>
</dbReference>
<feature type="non-terminal residue" evidence="8">
    <location>
        <position position="1"/>
    </location>
</feature>
<reference evidence="9" key="1">
    <citation type="submission" date="2017-09" db="EMBL/GenBank/DDBJ databases">
        <title>Depth-based differentiation of microbial function through sediment-hosted aquifers and enrichment of novel symbionts in the deep terrestrial subsurface.</title>
        <authorList>
            <person name="Probst A.J."/>
            <person name="Ladd B."/>
            <person name="Jarett J.K."/>
            <person name="Geller-Mcgrath D.E."/>
            <person name="Sieber C.M.K."/>
            <person name="Emerson J.B."/>
            <person name="Anantharaman K."/>
            <person name="Thomas B.C."/>
            <person name="Malmstrom R."/>
            <person name="Stieglmeier M."/>
            <person name="Klingl A."/>
            <person name="Woyke T."/>
            <person name="Ryan C.M."/>
            <person name="Banfield J.F."/>
        </authorList>
    </citation>
    <scope>NUCLEOTIDE SEQUENCE [LARGE SCALE GENOMIC DNA]</scope>
</reference>
<evidence type="ECO:0000256" key="3">
    <source>
        <dbReference type="ARBA" id="ARBA00022771"/>
    </source>
</evidence>
<dbReference type="InterPro" id="IPR006171">
    <property type="entry name" value="TOPRIM_dom"/>
</dbReference>
<accession>A0A2M8DQL5</accession>
<evidence type="ECO:0000313" key="9">
    <source>
        <dbReference type="Proteomes" id="UP000230136"/>
    </source>
</evidence>
<dbReference type="InterPro" id="IPR000093">
    <property type="entry name" value="DNA_Rcmb_RecR"/>
</dbReference>
<keyword evidence="1" id="KW-0479">Metal-binding</keyword>
<keyword evidence="5" id="KW-0233">DNA recombination</keyword>
<evidence type="ECO:0000256" key="2">
    <source>
        <dbReference type="ARBA" id="ARBA00022763"/>
    </source>
</evidence>
<dbReference type="GO" id="GO:0003677">
    <property type="term" value="F:DNA binding"/>
    <property type="evidence" value="ECO:0007669"/>
    <property type="project" value="InterPro"/>
</dbReference>
<keyword evidence="4" id="KW-0862">Zinc</keyword>
<dbReference type="SUPFAM" id="SSF111304">
    <property type="entry name" value="Recombination protein RecR"/>
    <property type="match status" value="1"/>
</dbReference>
<name>A0A2M8DQL5_9BACT</name>
<dbReference type="PROSITE" id="PS50880">
    <property type="entry name" value="TOPRIM"/>
    <property type="match status" value="1"/>
</dbReference>
<dbReference type="EMBL" id="PFSY01000165">
    <property type="protein sequence ID" value="PJC01406.1"/>
    <property type="molecule type" value="Genomic_DNA"/>
</dbReference>
<proteinExistence type="inferred from homology"/>
<dbReference type="GO" id="GO:0008270">
    <property type="term" value="F:zinc ion binding"/>
    <property type="evidence" value="ECO:0007669"/>
    <property type="project" value="UniProtKB-KW"/>
</dbReference>
<dbReference type="GO" id="GO:0006310">
    <property type="term" value="P:DNA recombination"/>
    <property type="evidence" value="ECO:0007669"/>
    <property type="project" value="UniProtKB-KW"/>
</dbReference>
<keyword evidence="2" id="KW-0227">DNA damage</keyword>
<keyword evidence="6" id="KW-0234">DNA repair</keyword>
<gene>
    <name evidence="8" type="ORF">CO073_03625</name>
</gene>
<keyword evidence="3" id="KW-0863">Zinc-finger</keyword>
<dbReference type="HAMAP" id="MF_00017">
    <property type="entry name" value="RecR"/>
    <property type="match status" value="1"/>
</dbReference>
<dbReference type="Gene3D" id="3.40.1360.10">
    <property type="match status" value="1"/>
</dbReference>
<protein>
    <submittedName>
        <fullName evidence="8">Recombination protein RecR</fullName>
    </submittedName>
</protein>
<evidence type="ECO:0000256" key="1">
    <source>
        <dbReference type="ARBA" id="ARBA00022723"/>
    </source>
</evidence>
<dbReference type="Pfam" id="PF13662">
    <property type="entry name" value="Toprim_4"/>
    <property type="match status" value="1"/>
</dbReference>
<evidence type="ECO:0000256" key="6">
    <source>
        <dbReference type="ARBA" id="ARBA00023204"/>
    </source>
</evidence>
<dbReference type="PANTHER" id="PTHR30446:SF0">
    <property type="entry name" value="RECOMBINATION PROTEIN RECR"/>
    <property type="match status" value="1"/>
</dbReference>
<dbReference type="AlphaFoldDB" id="A0A2M8DQL5"/>
<evidence type="ECO:0000256" key="5">
    <source>
        <dbReference type="ARBA" id="ARBA00023172"/>
    </source>
</evidence>
<comment type="caution">
    <text evidence="8">The sequence shown here is derived from an EMBL/GenBank/DDBJ whole genome shotgun (WGS) entry which is preliminary data.</text>
</comment>
<sequence length="96" mass="10799">LYHVLQGTINPPENITPDKLKIKELQQRIKKDQPNELILALNNDIAGETTSLYLIKLLQDSNINISRLAKGLPSGSEIEYADDITLGYALKDRKKI</sequence>
<dbReference type="Proteomes" id="UP000230136">
    <property type="component" value="Unassembled WGS sequence"/>
</dbReference>
<evidence type="ECO:0000256" key="4">
    <source>
        <dbReference type="ARBA" id="ARBA00022833"/>
    </source>
</evidence>